<dbReference type="InParanoid" id="A0A0C3I949"/>
<dbReference type="STRING" id="870435.A0A0C3I949"/>
<feature type="non-terminal residue" evidence="1">
    <location>
        <position position="1"/>
    </location>
</feature>
<organism evidence="1 2">
    <name type="scientific">Pisolithus tinctorius Marx 270</name>
    <dbReference type="NCBI Taxonomy" id="870435"/>
    <lineage>
        <taxon>Eukaryota</taxon>
        <taxon>Fungi</taxon>
        <taxon>Dikarya</taxon>
        <taxon>Basidiomycota</taxon>
        <taxon>Agaricomycotina</taxon>
        <taxon>Agaricomycetes</taxon>
        <taxon>Agaricomycetidae</taxon>
        <taxon>Boletales</taxon>
        <taxon>Sclerodermatineae</taxon>
        <taxon>Pisolithaceae</taxon>
        <taxon>Pisolithus</taxon>
    </lineage>
</organism>
<evidence type="ECO:0000313" key="1">
    <source>
        <dbReference type="EMBL" id="KIN93637.1"/>
    </source>
</evidence>
<dbReference type="HOGENOM" id="CLU_1820437_0_0_1"/>
<evidence type="ECO:0008006" key="3">
    <source>
        <dbReference type="Google" id="ProtNLM"/>
    </source>
</evidence>
<dbReference type="EMBL" id="KN832148">
    <property type="protein sequence ID" value="KIN93637.1"/>
    <property type="molecule type" value="Genomic_DNA"/>
</dbReference>
<dbReference type="CDD" id="cd20557">
    <property type="entry name" value="CYCLIN_ScPCL1-like"/>
    <property type="match status" value="1"/>
</dbReference>
<reference evidence="1 2" key="1">
    <citation type="submission" date="2014-04" db="EMBL/GenBank/DDBJ databases">
        <authorList>
            <consortium name="DOE Joint Genome Institute"/>
            <person name="Kuo A."/>
            <person name="Kohler A."/>
            <person name="Costa M.D."/>
            <person name="Nagy L.G."/>
            <person name="Floudas D."/>
            <person name="Copeland A."/>
            <person name="Barry K.W."/>
            <person name="Cichocki N."/>
            <person name="Veneault-Fourrey C."/>
            <person name="LaButti K."/>
            <person name="Lindquist E.A."/>
            <person name="Lipzen A."/>
            <person name="Lundell T."/>
            <person name="Morin E."/>
            <person name="Murat C."/>
            <person name="Sun H."/>
            <person name="Tunlid A."/>
            <person name="Henrissat B."/>
            <person name="Grigoriev I.V."/>
            <person name="Hibbett D.S."/>
            <person name="Martin F."/>
            <person name="Nordberg H.P."/>
            <person name="Cantor M.N."/>
            <person name="Hua S.X."/>
        </authorList>
    </citation>
    <scope>NUCLEOTIDE SEQUENCE [LARGE SCALE GENOMIC DNA]</scope>
    <source>
        <strain evidence="1 2">Marx 270</strain>
    </source>
</reference>
<name>A0A0C3I949_PISTI</name>
<gene>
    <name evidence="1" type="ORF">M404DRAFT_170662</name>
</gene>
<dbReference type="OrthoDB" id="244495at2759"/>
<dbReference type="Proteomes" id="UP000054217">
    <property type="component" value="Unassembled WGS sequence"/>
</dbReference>
<dbReference type="AlphaFoldDB" id="A0A0C3I949"/>
<keyword evidence="2" id="KW-1185">Reference proteome</keyword>
<proteinExistence type="predicted"/>
<sequence>IIAYALHRTKLHPSITFAALVLLRRLKVRFPTARGLSAFQLFISTFMLMSKVICNDTYLKWELNVDPSTLSEFESTIRKDFPGMGPFPIYTLPLMKQSTPPSSANPFAPLDPHTPHHPSSTVCVHSATFAFHPPNIPEASLS</sequence>
<protein>
    <recommendedName>
        <fullName evidence="3">Cyclin N-terminal domain-containing protein</fullName>
    </recommendedName>
</protein>
<accession>A0A0C3I949</accession>
<reference evidence="2" key="2">
    <citation type="submission" date="2015-01" db="EMBL/GenBank/DDBJ databases">
        <title>Evolutionary Origins and Diversification of the Mycorrhizal Mutualists.</title>
        <authorList>
            <consortium name="DOE Joint Genome Institute"/>
            <consortium name="Mycorrhizal Genomics Consortium"/>
            <person name="Kohler A."/>
            <person name="Kuo A."/>
            <person name="Nagy L.G."/>
            <person name="Floudas D."/>
            <person name="Copeland A."/>
            <person name="Barry K.W."/>
            <person name="Cichocki N."/>
            <person name="Veneault-Fourrey C."/>
            <person name="LaButti K."/>
            <person name="Lindquist E.A."/>
            <person name="Lipzen A."/>
            <person name="Lundell T."/>
            <person name="Morin E."/>
            <person name="Murat C."/>
            <person name="Riley R."/>
            <person name="Ohm R."/>
            <person name="Sun H."/>
            <person name="Tunlid A."/>
            <person name="Henrissat B."/>
            <person name="Grigoriev I.V."/>
            <person name="Hibbett D.S."/>
            <person name="Martin F."/>
        </authorList>
    </citation>
    <scope>NUCLEOTIDE SEQUENCE [LARGE SCALE GENOMIC DNA]</scope>
    <source>
        <strain evidence="2">Marx 270</strain>
    </source>
</reference>
<evidence type="ECO:0000313" key="2">
    <source>
        <dbReference type="Proteomes" id="UP000054217"/>
    </source>
</evidence>